<dbReference type="RefSeq" id="WP_114411347.1">
    <property type="nucleotide sequence ID" value="NZ_QPJQ01000007.1"/>
</dbReference>
<organism evidence="1 2">
    <name type="scientific">Marinomonas foliarum</name>
    <dbReference type="NCBI Taxonomy" id="491950"/>
    <lineage>
        <taxon>Bacteria</taxon>
        <taxon>Pseudomonadati</taxon>
        <taxon>Pseudomonadota</taxon>
        <taxon>Gammaproteobacteria</taxon>
        <taxon>Oceanospirillales</taxon>
        <taxon>Oceanospirillaceae</taxon>
        <taxon>Marinomonas</taxon>
    </lineage>
</organism>
<evidence type="ECO:0000313" key="2">
    <source>
        <dbReference type="Proteomes" id="UP000253506"/>
    </source>
</evidence>
<sequence>MSASYIGSFLMGQQITELQVALDAEKAKTATLETWASDRVKYAYPNGGSEGDEKQLSLDSVYYMSSPFPAGVGFSTYTEYFSETNNEWVRHQTSFYFHSGGGAGGHGCLSYPRVKEGGVVVTTGAINIINNPENGGGWNLQDGNTGTQLKWRVCCVRED</sequence>
<dbReference type="Proteomes" id="UP000253506">
    <property type="component" value="Unassembled WGS sequence"/>
</dbReference>
<dbReference type="AlphaFoldDB" id="A0A369AHZ5"/>
<evidence type="ECO:0000313" key="1">
    <source>
        <dbReference type="EMBL" id="RCX07054.1"/>
    </source>
</evidence>
<comment type="caution">
    <text evidence="1">The sequence shown here is derived from an EMBL/GenBank/DDBJ whole genome shotgun (WGS) entry which is preliminary data.</text>
</comment>
<accession>A0A369AHZ5</accession>
<proteinExistence type="predicted"/>
<dbReference type="EMBL" id="QPJQ01000007">
    <property type="protein sequence ID" value="RCX07054.1"/>
    <property type="molecule type" value="Genomic_DNA"/>
</dbReference>
<gene>
    <name evidence="1" type="ORF">DFP77_107154</name>
</gene>
<protein>
    <submittedName>
        <fullName evidence="1">Uncharacterized protein</fullName>
    </submittedName>
</protein>
<name>A0A369AHZ5_9GAMM</name>
<reference evidence="1 2" key="1">
    <citation type="submission" date="2018-07" db="EMBL/GenBank/DDBJ databases">
        <title>Genomic Encyclopedia of Type Strains, Phase III (KMG-III): the genomes of soil and plant-associated and newly described type strains.</title>
        <authorList>
            <person name="Whitman W."/>
        </authorList>
    </citation>
    <scope>NUCLEOTIDE SEQUENCE [LARGE SCALE GENOMIC DNA]</scope>
    <source>
        <strain evidence="1 2">CECT 7731</strain>
    </source>
</reference>